<name>A0A9D4KL54_DREPO</name>
<reference evidence="1" key="2">
    <citation type="submission" date="2020-11" db="EMBL/GenBank/DDBJ databases">
        <authorList>
            <person name="McCartney M.A."/>
            <person name="Auch B."/>
            <person name="Kono T."/>
            <person name="Mallez S."/>
            <person name="Becker A."/>
            <person name="Gohl D.M."/>
            <person name="Silverstein K.A.T."/>
            <person name="Koren S."/>
            <person name="Bechman K.B."/>
            <person name="Herman A."/>
            <person name="Abrahante J.E."/>
            <person name="Garbe J."/>
        </authorList>
    </citation>
    <scope>NUCLEOTIDE SEQUENCE</scope>
    <source>
        <strain evidence="1">Duluth1</strain>
        <tissue evidence="1">Whole animal</tissue>
    </source>
</reference>
<evidence type="ECO:0000313" key="1">
    <source>
        <dbReference type="EMBL" id="KAH3841257.1"/>
    </source>
</evidence>
<organism evidence="1 2">
    <name type="scientific">Dreissena polymorpha</name>
    <name type="common">Zebra mussel</name>
    <name type="synonym">Mytilus polymorpha</name>
    <dbReference type="NCBI Taxonomy" id="45954"/>
    <lineage>
        <taxon>Eukaryota</taxon>
        <taxon>Metazoa</taxon>
        <taxon>Spiralia</taxon>
        <taxon>Lophotrochozoa</taxon>
        <taxon>Mollusca</taxon>
        <taxon>Bivalvia</taxon>
        <taxon>Autobranchia</taxon>
        <taxon>Heteroconchia</taxon>
        <taxon>Euheterodonta</taxon>
        <taxon>Imparidentia</taxon>
        <taxon>Neoheterodontei</taxon>
        <taxon>Myida</taxon>
        <taxon>Dreissenoidea</taxon>
        <taxon>Dreissenidae</taxon>
        <taxon>Dreissena</taxon>
    </lineage>
</organism>
<dbReference type="Proteomes" id="UP000828390">
    <property type="component" value="Unassembled WGS sequence"/>
</dbReference>
<sequence>MNVFQHRSSLFAGFRVFIIIFKVATTSPAPLLPSLFRRCCANHYLSRPITSPLGDSSKFFDSANSAEEDVRLDELRYLLDSQGRFQKSSFKTEPLRTRQQTISIRADFF</sequence>
<gene>
    <name evidence="1" type="ORF">DPMN_114716</name>
</gene>
<comment type="caution">
    <text evidence="1">The sequence shown here is derived from an EMBL/GenBank/DDBJ whole genome shotgun (WGS) entry which is preliminary data.</text>
</comment>
<accession>A0A9D4KL54</accession>
<evidence type="ECO:0000313" key="2">
    <source>
        <dbReference type="Proteomes" id="UP000828390"/>
    </source>
</evidence>
<dbReference type="EMBL" id="JAIWYP010000004">
    <property type="protein sequence ID" value="KAH3841257.1"/>
    <property type="molecule type" value="Genomic_DNA"/>
</dbReference>
<reference evidence="1" key="1">
    <citation type="journal article" date="2019" name="bioRxiv">
        <title>The Genome of the Zebra Mussel, Dreissena polymorpha: A Resource for Invasive Species Research.</title>
        <authorList>
            <person name="McCartney M.A."/>
            <person name="Auch B."/>
            <person name="Kono T."/>
            <person name="Mallez S."/>
            <person name="Zhang Y."/>
            <person name="Obille A."/>
            <person name="Becker A."/>
            <person name="Abrahante J.E."/>
            <person name="Garbe J."/>
            <person name="Badalamenti J.P."/>
            <person name="Herman A."/>
            <person name="Mangelson H."/>
            <person name="Liachko I."/>
            <person name="Sullivan S."/>
            <person name="Sone E.D."/>
            <person name="Koren S."/>
            <person name="Silverstein K.A.T."/>
            <person name="Beckman K.B."/>
            <person name="Gohl D.M."/>
        </authorList>
    </citation>
    <scope>NUCLEOTIDE SEQUENCE</scope>
    <source>
        <strain evidence="1">Duluth1</strain>
        <tissue evidence="1">Whole animal</tissue>
    </source>
</reference>
<protein>
    <submittedName>
        <fullName evidence="1">Uncharacterized protein</fullName>
    </submittedName>
</protein>
<dbReference type="AlphaFoldDB" id="A0A9D4KL54"/>
<proteinExistence type="predicted"/>
<keyword evidence="2" id="KW-1185">Reference proteome</keyword>